<organism evidence="7 8">
    <name type="scientific">Paraburkholderia terricola</name>
    <dbReference type="NCBI Taxonomy" id="169427"/>
    <lineage>
        <taxon>Bacteria</taxon>
        <taxon>Pseudomonadati</taxon>
        <taxon>Pseudomonadota</taxon>
        <taxon>Betaproteobacteria</taxon>
        <taxon>Burkholderiales</taxon>
        <taxon>Burkholderiaceae</taxon>
        <taxon>Paraburkholderia</taxon>
    </lineage>
</organism>
<dbReference type="HAMAP" id="MF_00710">
    <property type="entry name" value="Malonate_deCO2ase_dsu"/>
    <property type="match status" value="1"/>
</dbReference>
<dbReference type="GeneID" id="301978143"/>
<dbReference type="EMBL" id="JAVDRP010000003">
    <property type="protein sequence ID" value="MDR6408186.1"/>
    <property type="molecule type" value="Genomic_DNA"/>
</dbReference>
<protein>
    <recommendedName>
        <fullName evidence="4">Malonate decarboxylase acyl carrier protein</fullName>
    </recommendedName>
</protein>
<evidence type="ECO:0000256" key="3">
    <source>
        <dbReference type="ARBA" id="ARBA00022553"/>
    </source>
</evidence>
<feature type="modified residue" description="O-(phosphoribosyl dephospho-coenzyme A)serine" evidence="5">
    <location>
        <position position="25"/>
    </location>
</feature>
<dbReference type="InterPro" id="IPR009662">
    <property type="entry name" value="Malonate_deCO2ase_dsu"/>
</dbReference>
<keyword evidence="9" id="KW-1185">Reference proteome</keyword>
<dbReference type="Pfam" id="PF06857">
    <property type="entry name" value="ACP"/>
    <property type="match status" value="1"/>
</dbReference>
<evidence type="ECO:0000313" key="9">
    <source>
        <dbReference type="Proteomes" id="UP001264340"/>
    </source>
</evidence>
<dbReference type="AlphaFoldDB" id="A0A1M6IN69"/>
<name>A0A1M6IN69_9BURK</name>
<accession>A0A1M6IN69</accession>
<evidence type="ECO:0000256" key="1">
    <source>
        <dbReference type="ARBA" id="ARBA00004496"/>
    </source>
</evidence>
<dbReference type="RefSeq" id="WP_073426714.1">
    <property type="nucleotide sequence ID" value="NZ_CADFGY010000003.1"/>
</dbReference>
<dbReference type="NCBIfam" id="NF002293">
    <property type="entry name" value="PRK01220.1"/>
    <property type="match status" value="1"/>
</dbReference>
<dbReference type="OrthoDB" id="120290at2"/>
<dbReference type="Proteomes" id="UP000184395">
    <property type="component" value="Unassembled WGS sequence"/>
</dbReference>
<dbReference type="InterPro" id="IPR023439">
    <property type="entry name" value="Mal_deCO2ase/Cit_lyase_ACP"/>
</dbReference>
<dbReference type="GO" id="GO:0005737">
    <property type="term" value="C:cytoplasm"/>
    <property type="evidence" value="ECO:0007669"/>
    <property type="project" value="UniProtKB-SubCell"/>
</dbReference>
<evidence type="ECO:0000313" key="8">
    <source>
        <dbReference type="Proteomes" id="UP000184395"/>
    </source>
</evidence>
<dbReference type="NCBIfam" id="TIGR03130">
    <property type="entry name" value="malonate_delta"/>
    <property type="match status" value="1"/>
</dbReference>
<comment type="PTM">
    <text evidence="5">Covalently binds the prosthetic group of malonate decarboxylase.</text>
</comment>
<comment type="subcellular location">
    <subcellularLocation>
        <location evidence="1">Cytoplasm</location>
    </subcellularLocation>
</comment>
<gene>
    <name evidence="6" type="ORF">J2804_001579</name>
    <name evidence="7" type="ORF">SAMN05192548_1001109</name>
</gene>
<dbReference type="KEGG" id="pts:CUJ90_08185"/>
<sequence length="102" mass="10470">METIVLEFPAGQPAPGRALAGVVASGDLEVLLEANGSPRTVVNITTSVDGMGRVWEAVLERIFGDGTLPAAKIEINDSGATPAVVRMRIGQVLEQLATTGGA</sequence>
<evidence type="ECO:0000256" key="4">
    <source>
        <dbReference type="NCBIfam" id="TIGR03130"/>
    </source>
</evidence>
<evidence type="ECO:0000313" key="7">
    <source>
        <dbReference type="EMBL" id="SHJ35877.1"/>
    </source>
</evidence>
<dbReference type="EMBL" id="FRAB01000001">
    <property type="protein sequence ID" value="SHJ35877.1"/>
    <property type="molecule type" value="Genomic_DNA"/>
</dbReference>
<evidence type="ECO:0000313" key="6">
    <source>
        <dbReference type="EMBL" id="MDR6408186.1"/>
    </source>
</evidence>
<dbReference type="Proteomes" id="UP001264340">
    <property type="component" value="Unassembled WGS sequence"/>
</dbReference>
<dbReference type="STRING" id="169427.SAMN05192548_1001109"/>
<reference evidence="6 9" key="2">
    <citation type="submission" date="2023-07" db="EMBL/GenBank/DDBJ databases">
        <title>Sorghum-associated microbial communities from plants grown in Nebraska, USA.</title>
        <authorList>
            <person name="Schachtman D."/>
        </authorList>
    </citation>
    <scope>NUCLEOTIDE SEQUENCE [LARGE SCALE GENOMIC DNA]</scope>
    <source>
        <strain evidence="6 9">DS1316</strain>
    </source>
</reference>
<evidence type="ECO:0000256" key="2">
    <source>
        <dbReference type="ARBA" id="ARBA00022490"/>
    </source>
</evidence>
<reference evidence="7 8" key="1">
    <citation type="submission" date="2016-11" db="EMBL/GenBank/DDBJ databases">
        <authorList>
            <person name="Jaros S."/>
            <person name="Januszkiewicz K."/>
            <person name="Wedrychowicz H."/>
        </authorList>
    </citation>
    <scope>NUCLEOTIDE SEQUENCE [LARGE SCALE GENOMIC DNA]</scope>
    <source>
        <strain evidence="7 8">LMG 20594</strain>
    </source>
</reference>
<proteinExistence type="inferred from homology"/>
<evidence type="ECO:0000256" key="5">
    <source>
        <dbReference type="PIRSR" id="PIRSR609662-50"/>
    </source>
</evidence>
<keyword evidence="3 5" id="KW-0597">Phosphoprotein</keyword>
<keyword evidence="2" id="KW-0963">Cytoplasm</keyword>